<protein>
    <submittedName>
        <fullName evidence="4">Ubiquitin carboxyl-terminal hydrolase 25-like</fullName>
    </submittedName>
</protein>
<feature type="region of interest" description="Disordered" evidence="2">
    <location>
        <begin position="129"/>
        <end position="149"/>
    </location>
</feature>
<feature type="domain" description="USP" evidence="3">
    <location>
        <begin position="167"/>
        <end position="663"/>
    </location>
</feature>
<keyword evidence="1" id="KW-0175">Coiled coil</keyword>
<proteinExistence type="evidence at transcript level"/>
<reference evidence="4" key="1">
    <citation type="submission" date="2020-04" db="EMBL/GenBank/DDBJ databases">
        <authorList>
            <person name="Neveu A P."/>
        </authorList>
    </citation>
    <scope>NUCLEOTIDE SEQUENCE</scope>
    <source>
        <tissue evidence="4">Whole embryo</tissue>
    </source>
</reference>
<dbReference type="PROSITE" id="PS00972">
    <property type="entry name" value="USP_1"/>
    <property type="match status" value="1"/>
</dbReference>
<keyword evidence="4" id="KW-0378">Hydrolase</keyword>
<sequence length="1044" mass="118158">MTTSESETPSSNLAERKGISCNSGTSLHNIIVCWKHMDEEMPDMTGRSRGICPSSASHYLKARPATNNRPHVQGQYGHSSKDDSISSVDREDAELQKAIALSLQNEGNIGGLPSNSQSSKNELTRVLEQGIGSDDSPNPAAGGSGDGPVKTCVDPSTLLRIDKDWPTGLKNVGNTCWFNVVIQSLFHLPFFRYIILKFCNLKHTPESVETQRNLKVIDELRSLFALMYSSKRNHLDPQKCINVLQETFLNQSSDSQQDVSEFIHMLLDALEGAYQYKLEVEQKSNRSEISKNEDPFSSNNDTYHLNVLSDILPKKEKQHTTNPMLELFYGTSKTVGMREGKHFEQENCFSILPLCVEGKKNLHESLEHATAKGNVGKEKEMWFTKLPPVLTFQLSRFHFNQQLNKPEKLHDRLVFPSVLYMDRYMESSKEITRAKREEVKQLSMQLHDMRLRLSRAITTYHNGRSYTLSDVLLCCANYASQKHAEGGDNSTNPNQESRRRSGSGSPSFGLSPNKRSKEDSSESDEQEIYPGSSAANDSVMSTEAQTVEAILRKWKENVDQEIIDLREAISQTEIKIDKMFEESDLRQMPYTLHAVLVHQGQALAGHYWAYIRDYKNQCWLRFNDTMVTEETFQQLATESVGGIHASRYYGNLASAYCLIYVNSKRTDLFADFDFQTAISKDLDLSNLINCDQEKLDNELEQIDMEKAKQMSLETVVLPTDNDCDENQKENLQAGKNVIDDGGPLDLAVLKNAIDRVSDTYNGSGPEKALEQAISEEMERLQTLSKEQETLITDPRLQNIVVYLYQNGATPKVIERCTLEQFTDRRLRYDQRSADIMRCAIEKLASLDLNEEPDELSEWKQKYQYFCLATCHMLRGLSLFHKRHFFEAATHFIAVHEHNVGLTAGGETRMGVDAKFVGRYCRTCVQRVNEQAMRQLQSPDKEIALQGIQMMRSQLIPCIAALLSTEKGGGTAQDLQLADNMRDDWCSLLEQNVVLSREQLSNVLTEFLDVSPASVSNTAMPEVDVPINLCQQYETVMSSLLHEPD</sequence>
<feature type="coiled-coil region" evidence="1">
    <location>
        <begin position="555"/>
        <end position="582"/>
    </location>
</feature>
<evidence type="ECO:0000256" key="2">
    <source>
        <dbReference type="SAM" id="MobiDB-lite"/>
    </source>
</evidence>
<dbReference type="AlphaFoldDB" id="A0A6F9DWK3"/>
<dbReference type="EMBL" id="LR791689">
    <property type="protein sequence ID" value="CAB3267551.1"/>
    <property type="molecule type" value="mRNA"/>
</dbReference>
<dbReference type="InterPro" id="IPR028889">
    <property type="entry name" value="USP"/>
</dbReference>
<evidence type="ECO:0000259" key="3">
    <source>
        <dbReference type="PROSITE" id="PS50235"/>
    </source>
</evidence>
<dbReference type="PANTHER" id="PTHR24006:SF944">
    <property type="entry name" value="UBIQUITIN CARBOXYL-TERMINAL HYDROLASE"/>
    <property type="match status" value="1"/>
</dbReference>
<feature type="region of interest" description="Disordered" evidence="2">
    <location>
        <begin position="482"/>
        <end position="541"/>
    </location>
</feature>
<dbReference type="GO" id="GO:0005634">
    <property type="term" value="C:nucleus"/>
    <property type="evidence" value="ECO:0007669"/>
    <property type="project" value="TreeGrafter"/>
</dbReference>
<feature type="region of interest" description="Disordered" evidence="2">
    <location>
        <begin position="65"/>
        <end position="91"/>
    </location>
</feature>
<dbReference type="Gene3D" id="3.90.70.10">
    <property type="entry name" value="Cysteine proteinases"/>
    <property type="match status" value="1"/>
</dbReference>
<feature type="compositionally biased region" description="Low complexity" evidence="2">
    <location>
        <begin position="502"/>
        <end position="511"/>
    </location>
</feature>
<dbReference type="InterPro" id="IPR050164">
    <property type="entry name" value="Peptidase_C19"/>
</dbReference>
<gene>
    <name evidence="4" type="primary">Usp25</name>
</gene>
<organism evidence="4">
    <name type="scientific">Phallusia mammillata</name>
    <dbReference type="NCBI Taxonomy" id="59560"/>
    <lineage>
        <taxon>Eukaryota</taxon>
        <taxon>Metazoa</taxon>
        <taxon>Chordata</taxon>
        <taxon>Tunicata</taxon>
        <taxon>Ascidiacea</taxon>
        <taxon>Phlebobranchia</taxon>
        <taxon>Ascidiidae</taxon>
        <taxon>Phallusia</taxon>
    </lineage>
</organism>
<evidence type="ECO:0000256" key="1">
    <source>
        <dbReference type="SAM" id="Coils"/>
    </source>
</evidence>
<dbReference type="InterPro" id="IPR038765">
    <property type="entry name" value="Papain-like_cys_pep_sf"/>
</dbReference>
<dbReference type="PANTHER" id="PTHR24006">
    <property type="entry name" value="UBIQUITIN CARBOXYL-TERMINAL HYDROLASE"/>
    <property type="match status" value="1"/>
</dbReference>
<dbReference type="GO" id="GO:0005829">
    <property type="term" value="C:cytosol"/>
    <property type="evidence" value="ECO:0007669"/>
    <property type="project" value="TreeGrafter"/>
</dbReference>
<dbReference type="InterPro" id="IPR018200">
    <property type="entry name" value="USP_CS"/>
</dbReference>
<accession>A0A6F9DWK3</accession>
<name>A0A6F9DWK3_9ASCI</name>
<dbReference type="SUPFAM" id="SSF54001">
    <property type="entry name" value="Cysteine proteinases"/>
    <property type="match status" value="1"/>
</dbReference>
<dbReference type="GO" id="GO:0016579">
    <property type="term" value="P:protein deubiquitination"/>
    <property type="evidence" value="ECO:0007669"/>
    <property type="project" value="InterPro"/>
</dbReference>
<dbReference type="InterPro" id="IPR003903">
    <property type="entry name" value="UIM_dom"/>
</dbReference>
<dbReference type="PROSITE" id="PS50330">
    <property type="entry name" value="UIM"/>
    <property type="match status" value="1"/>
</dbReference>
<dbReference type="InterPro" id="IPR001394">
    <property type="entry name" value="Peptidase_C19_UCH"/>
</dbReference>
<dbReference type="PROSITE" id="PS50235">
    <property type="entry name" value="USP_3"/>
    <property type="match status" value="1"/>
</dbReference>
<dbReference type="Pfam" id="PF00443">
    <property type="entry name" value="UCH"/>
    <property type="match status" value="1"/>
</dbReference>
<dbReference type="PROSITE" id="PS00973">
    <property type="entry name" value="USP_2"/>
    <property type="match status" value="1"/>
</dbReference>
<dbReference type="GO" id="GO:0004843">
    <property type="term" value="F:cysteine-type deubiquitinase activity"/>
    <property type="evidence" value="ECO:0007669"/>
    <property type="project" value="InterPro"/>
</dbReference>
<feature type="compositionally biased region" description="Basic and acidic residues" evidence="2">
    <location>
        <begin position="79"/>
        <end position="91"/>
    </location>
</feature>
<evidence type="ECO:0000313" key="4">
    <source>
        <dbReference type="EMBL" id="CAB3267551.1"/>
    </source>
</evidence>